<proteinExistence type="predicted"/>
<reference evidence="1 2" key="2">
    <citation type="journal article" date="2022" name="Mol. Ecol. Resour.">
        <title>The genomes of chicory, endive, great burdock and yacon provide insights into Asteraceae paleo-polyploidization history and plant inulin production.</title>
        <authorList>
            <person name="Fan W."/>
            <person name="Wang S."/>
            <person name="Wang H."/>
            <person name="Wang A."/>
            <person name="Jiang F."/>
            <person name="Liu H."/>
            <person name="Zhao H."/>
            <person name="Xu D."/>
            <person name="Zhang Y."/>
        </authorList>
    </citation>
    <scope>NUCLEOTIDE SEQUENCE [LARGE SCALE GENOMIC DNA]</scope>
    <source>
        <strain evidence="2">cv. Yunnan</strain>
        <tissue evidence="1">Leaves</tissue>
    </source>
</reference>
<gene>
    <name evidence="1" type="ORF">L1987_27251</name>
</gene>
<evidence type="ECO:0000313" key="1">
    <source>
        <dbReference type="EMBL" id="KAI3805148.1"/>
    </source>
</evidence>
<keyword evidence="2" id="KW-1185">Reference proteome</keyword>
<organism evidence="1 2">
    <name type="scientific">Smallanthus sonchifolius</name>
    <dbReference type="NCBI Taxonomy" id="185202"/>
    <lineage>
        <taxon>Eukaryota</taxon>
        <taxon>Viridiplantae</taxon>
        <taxon>Streptophyta</taxon>
        <taxon>Embryophyta</taxon>
        <taxon>Tracheophyta</taxon>
        <taxon>Spermatophyta</taxon>
        <taxon>Magnoliopsida</taxon>
        <taxon>eudicotyledons</taxon>
        <taxon>Gunneridae</taxon>
        <taxon>Pentapetalae</taxon>
        <taxon>asterids</taxon>
        <taxon>campanulids</taxon>
        <taxon>Asterales</taxon>
        <taxon>Asteraceae</taxon>
        <taxon>Asteroideae</taxon>
        <taxon>Heliantheae alliance</taxon>
        <taxon>Millerieae</taxon>
        <taxon>Smallanthus</taxon>
    </lineage>
</organism>
<reference evidence="2" key="1">
    <citation type="journal article" date="2022" name="Mol. Ecol. Resour.">
        <title>The genomes of chicory, endive, great burdock and yacon provide insights into Asteraceae palaeo-polyploidization history and plant inulin production.</title>
        <authorList>
            <person name="Fan W."/>
            <person name="Wang S."/>
            <person name="Wang H."/>
            <person name="Wang A."/>
            <person name="Jiang F."/>
            <person name="Liu H."/>
            <person name="Zhao H."/>
            <person name="Xu D."/>
            <person name="Zhang Y."/>
        </authorList>
    </citation>
    <scope>NUCLEOTIDE SEQUENCE [LARGE SCALE GENOMIC DNA]</scope>
    <source>
        <strain evidence="2">cv. Yunnan</strain>
    </source>
</reference>
<sequence length="1081" mass="121914">MTKSSEDRRSGRLITRETGWTADGDEADEQKRMKIWIDGVYTRVSHLTMMASSSSHQQAYDVFVSFRDEDISKTFMDHLFSDLKRKGIHAYGGNNQLNRGEESSFEAIEQSRVIIVIFSHNFASSTLCLKELVKILECKVSEKNKYEVWPIFYDVNPSVVRNHSESYKYALMNHEASNEKEVSEWKKALTLAGNLSGWDLQNTTNGNESKFIDIISKEMFNKLIDGPIPAGDNLVGLGARAEQMNLLQFMGSNKVHTIGICGIGGIGKTSVAKAIYNLMYKHFEACSFCEDVKDVVNRNGLVHLQTKLLDDIMKDVDQTDLNISSVGEGVRMIKSMMQGKQVFIVLDDVDNPNQFETLAGDPDWFSPGSLIVVTSRDRQLLKANHVEQVYEIDPLNDDEARELFNKYAFKDKHPQDEFIECANRILHYVDGHPLALKTIGSSLFNKTLHEWEHEIDNLQSSPNVLIHQVLRRSYDVLDADQKNIFLDIACFFKGQKKDYVLKILDVCESSFATNHRVLVDKSLITICGDRIQMHNLVQEMGRQIIREESEEPARRSRLWSSTDVLDVLKNDKGTEFVKGLTLDLSSSKVNIYGQSFRKLKNLRLLDIYIGTLSRFGDTKGVKCRSEFWKETNVSTASGKLEFLSNELQLLCWHGYPFQHLPSSFCPESLLVLDLSFSCIKQIWSGSKGFKRLTLLNLSHCHNLRKTPDFTETPNIKELILDGCEHLVKIHPSIGTLKMLTILSLKNCKNLKMFPNITKLESLEHLNLSGCSKIQNLVGSHPLRLSLFHLSSLLRKLHGPVALVLPSLSTLGSLRFLNVSHCNLTGASVSSLESLCSLEELDMSGNDFTSVNANLSRLSRLSCLRLIGCKKLHILPELPSSILNLDAQHCISLQELPKLSTMGNGGIAVFDFKNCSKAVENQTIESLLMVLLPQGRIDVFEEVNIFLPGSRIPGWFSNQSNGDMITMELPPQWCYKKLKGLATCVVITPENATSRSTYSEISCSVKNLHGDLVGDMSLLATDDPNIESDQIWMWYRKSDPRWKKADDEIMVSFICVGINCKVKQCGVRLVFEEDEAAAIEDE</sequence>
<dbReference type="EMBL" id="CM042026">
    <property type="protein sequence ID" value="KAI3805148.1"/>
    <property type="molecule type" value="Genomic_DNA"/>
</dbReference>
<accession>A0ACB9IA84</accession>
<dbReference type="Proteomes" id="UP001056120">
    <property type="component" value="Linkage Group LG09"/>
</dbReference>
<comment type="caution">
    <text evidence="1">The sequence shown here is derived from an EMBL/GenBank/DDBJ whole genome shotgun (WGS) entry which is preliminary data.</text>
</comment>
<name>A0ACB9IA84_9ASTR</name>
<evidence type="ECO:0000313" key="2">
    <source>
        <dbReference type="Proteomes" id="UP001056120"/>
    </source>
</evidence>
<protein>
    <submittedName>
        <fullName evidence="1">Uncharacterized protein</fullName>
    </submittedName>
</protein>